<dbReference type="PANTHER" id="PTHR33463">
    <property type="entry name" value="NB-ARC DOMAIN-CONTAINING PROTEIN-RELATED"/>
    <property type="match status" value="1"/>
</dbReference>
<proteinExistence type="predicted"/>
<feature type="coiled-coil region" evidence="2">
    <location>
        <begin position="50"/>
        <end position="91"/>
    </location>
</feature>
<feature type="domain" description="Disease resistance protein At4g27190-like leucine-rich repeats" evidence="3">
    <location>
        <begin position="453"/>
        <end position="602"/>
    </location>
</feature>
<keyword evidence="1" id="KW-0611">Plant defense</keyword>
<dbReference type="Gene3D" id="3.80.10.10">
    <property type="entry name" value="Ribonuclease Inhibitor"/>
    <property type="match status" value="1"/>
</dbReference>
<evidence type="ECO:0000256" key="2">
    <source>
        <dbReference type="SAM" id="Coils"/>
    </source>
</evidence>
<keyword evidence="5" id="KW-1185">Reference proteome</keyword>
<dbReference type="AlphaFoldDB" id="A0A5C7ICQ1"/>
<evidence type="ECO:0000256" key="1">
    <source>
        <dbReference type="ARBA" id="ARBA00022821"/>
    </source>
</evidence>
<name>A0A5C7ICQ1_9ROSI</name>
<dbReference type="Pfam" id="PF23247">
    <property type="entry name" value="LRR_RPS2"/>
    <property type="match status" value="1"/>
</dbReference>
<dbReference type="PANTHER" id="PTHR33463:SF209">
    <property type="entry name" value="DISEASE RESISTANCE PROTEIN RPS2-LIKE"/>
    <property type="match status" value="1"/>
</dbReference>
<keyword evidence="2" id="KW-0175">Coiled coil</keyword>
<dbReference type="Proteomes" id="UP000323000">
    <property type="component" value="Chromosome 3"/>
</dbReference>
<gene>
    <name evidence="4" type="ORF">EZV62_008209</name>
</gene>
<dbReference type="EMBL" id="VAHF01000003">
    <property type="protein sequence ID" value="TXG66934.1"/>
    <property type="molecule type" value="Genomic_DNA"/>
</dbReference>
<dbReference type="OrthoDB" id="996732at2759"/>
<organism evidence="4 5">
    <name type="scientific">Acer yangbiense</name>
    <dbReference type="NCBI Taxonomy" id="1000413"/>
    <lineage>
        <taxon>Eukaryota</taxon>
        <taxon>Viridiplantae</taxon>
        <taxon>Streptophyta</taxon>
        <taxon>Embryophyta</taxon>
        <taxon>Tracheophyta</taxon>
        <taxon>Spermatophyta</taxon>
        <taxon>Magnoliopsida</taxon>
        <taxon>eudicotyledons</taxon>
        <taxon>Gunneridae</taxon>
        <taxon>Pentapetalae</taxon>
        <taxon>rosids</taxon>
        <taxon>malvids</taxon>
        <taxon>Sapindales</taxon>
        <taxon>Sapindaceae</taxon>
        <taxon>Hippocastanoideae</taxon>
        <taxon>Acereae</taxon>
        <taxon>Acer</taxon>
    </lineage>
</organism>
<dbReference type="InterPro" id="IPR032675">
    <property type="entry name" value="LRR_dom_sf"/>
</dbReference>
<dbReference type="InterPro" id="IPR057135">
    <property type="entry name" value="At4g27190-like_LRR"/>
</dbReference>
<sequence length="681" mass="77784">MEVALSILSSILSKIGEYFVESIHQANYLLRFKNIVDDLKKEDENLRSTQHRVQHEVERAKRNSEEIEKDVEKWLMDVQNVLEEIQRLEDDIQVKKTFLCGRCPNLRWRYKLSKRAVKKTSVMLKLQDSGKFDRVSHSTTLPGVEAGMRLTEWPKHQGLEQCTAISLMGNAIQMLPDGLVCPKLKILLLDGIHVEVSDVFFKEMKTLKVASLNWVHLSLNSLQFLTNLVTLQLIDCKLRDISSLKKLAKLEILRLKGSGIVELPEELGELSKLRMLDITDCWKLKRIPANVIPRLSQLEELYSFKAWEVEGTSAEQSNASVSELYQLNHLTILSLNINVQPCLSKHFVLPTNLLRYEISVNNDGVWASYPKSRILKIRGIEVTSLVAFKSLCEKVEYLELVRIKGCCQNMVPSIDETGLNELKRLDLESFDELECIIDTTQQQDVPSTVFSNLVDLSLERVGLREICRGGRPPRGFLENLETLEINSCASMSCLFPSWVLIQRLRKLKKVTVKGCFKLEDVFQLEGLSYAKENPFLLSSLESLHLVYLLNLKYIWKGPTQQVSLRSLTVVEVKWCNKLRYLFTLSLARSLLQLEQLKVRRCGSLEHIVEIKEEEENVGGGGGNDVIFPKLRILKLDGLENFISFFDSQNCSSTWPALQELSLYLPLNSITSFVAQLEANVL</sequence>
<accession>A0A5C7ICQ1</accession>
<evidence type="ECO:0000259" key="3">
    <source>
        <dbReference type="Pfam" id="PF23247"/>
    </source>
</evidence>
<evidence type="ECO:0000313" key="4">
    <source>
        <dbReference type="EMBL" id="TXG66934.1"/>
    </source>
</evidence>
<comment type="caution">
    <text evidence="4">The sequence shown here is derived from an EMBL/GenBank/DDBJ whole genome shotgun (WGS) entry which is preliminary data.</text>
</comment>
<dbReference type="InterPro" id="IPR050905">
    <property type="entry name" value="Plant_NBS-LRR"/>
</dbReference>
<reference evidence="5" key="1">
    <citation type="journal article" date="2019" name="Gigascience">
        <title>De novo genome assembly of the endangered Acer yangbiense, a plant species with extremely small populations endemic to Yunnan Province, China.</title>
        <authorList>
            <person name="Yang J."/>
            <person name="Wariss H.M."/>
            <person name="Tao L."/>
            <person name="Zhang R."/>
            <person name="Yun Q."/>
            <person name="Hollingsworth P."/>
            <person name="Dao Z."/>
            <person name="Luo G."/>
            <person name="Guo H."/>
            <person name="Ma Y."/>
            <person name="Sun W."/>
        </authorList>
    </citation>
    <scope>NUCLEOTIDE SEQUENCE [LARGE SCALE GENOMIC DNA]</scope>
    <source>
        <strain evidence="5">cv. Malutang</strain>
    </source>
</reference>
<evidence type="ECO:0000313" key="5">
    <source>
        <dbReference type="Proteomes" id="UP000323000"/>
    </source>
</evidence>
<dbReference type="SUPFAM" id="SSF52058">
    <property type="entry name" value="L domain-like"/>
    <property type="match status" value="1"/>
</dbReference>
<protein>
    <recommendedName>
        <fullName evidence="3">Disease resistance protein At4g27190-like leucine-rich repeats domain-containing protein</fullName>
    </recommendedName>
</protein>